<reference evidence="1 2" key="1">
    <citation type="submission" date="2021-06" db="EMBL/GenBank/DDBJ databases">
        <title>Caerostris extrusa draft genome.</title>
        <authorList>
            <person name="Kono N."/>
            <person name="Arakawa K."/>
        </authorList>
    </citation>
    <scope>NUCLEOTIDE SEQUENCE [LARGE SCALE GENOMIC DNA]</scope>
</reference>
<dbReference type="EMBL" id="BPLR01011447">
    <property type="protein sequence ID" value="GIY46605.1"/>
    <property type="molecule type" value="Genomic_DNA"/>
</dbReference>
<accession>A0AAV4TJP2</accession>
<organism evidence="1 2">
    <name type="scientific">Caerostris extrusa</name>
    <name type="common">Bark spider</name>
    <name type="synonym">Caerostris bankana</name>
    <dbReference type="NCBI Taxonomy" id="172846"/>
    <lineage>
        <taxon>Eukaryota</taxon>
        <taxon>Metazoa</taxon>
        <taxon>Ecdysozoa</taxon>
        <taxon>Arthropoda</taxon>
        <taxon>Chelicerata</taxon>
        <taxon>Arachnida</taxon>
        <taxon>Araneae</taxon>
        <taxon>Araneomorphae</taxon>
        <taxon>Entelegynae</taxon>
        <taxon>Araneoidea</taxon>
        <taxon>Araneidae</taxon>
        <taxon>Caerostris</taxon>
    </lineage>
</organism>
<name>A0AAV4TJP2_CAEEX</name>
<protein>
    <submittedName>
        <fullName evidence="1">Uncharacterized protein</fullName>
    </submittedName>
</protein>
<dbReference type="Proteomes" id="UP001054945">
    <property type="component" value="Unassembled WGS sequence"/>
</dbReference>
<evidence type="ECO:0000313" key="1">
    <source>
        <dbReference type="EMBL" id="GIY46605.1"/>
    </source>
</evidence>
<evidence type="ECO:0000313" key="2">
    <source>
        <dbReference type="Proteomes" id="UP001054945"/>
    </source>
</evidence>
<keyword evidence="2" id="KW-1185">Reference proteome</keyword>
<gene>
    <name evidence="1" type="ORF">CEXT_433611</name>
</gene>
<comment type="caution">
    <text evidence="1">The sequence shown here is derived from an EMBL/GenBank/DDBJ whole genome shotgun (WGS) entry which is preliminary data.</text>
</comment>
<sequence length="127" mass="14639">MFTKRIHFLFSKQTTIELASDRHFRKLNQFLFSLHRLLSACMALWFQRFVSLFTTLVSAANHFGHMANTSSHRFPFTLKDWADHPPKGRGRFNACGQGTPCGWTPPSTIDFPFFRRGTKDKLNSVDG</sequence>
<dbReference type="AlphaFoldDB" id="A0AAV4TJP2"/>
<proteinExistence type="predicted"/>